<sequence>MKYLIVVLFLVFPLSLLSQNNGESFHLNSMAISPGIYFDNSTSGLVINGELSFAYKSNLFTFSATTGSEVNFFDNHDNFYSLNLLYGREFSMGRKFIIDAHAGIGYFSFKSTRYHWEGDESILIDSPRNTIGLPVSARVRYKFNDLISLGLKFEENFNSVNSVFNTGIIVQWNFKKRK</sequence>
<name>A0A5B7TNC4_9FLAO</name>
<dbReference type="RefSeq" id="WP_138949002.1">
    <property type="nucleotide sequence ID" value="NZ_CP040749.1"/>
</dbReference>
<accession>A0A5B7TNC4</accession>
<dbReference type="InterPro" id="IPR036709">
    <property type="entry name" value="Autotransporte_beta_dom_sf"/>
</dbReference>
<dbReference type="KEGG" id="fbe:FF125_06505"/>
<gene>
    <name evidence="1" type="ORF">FF125_06505</name>
</gene>
<protein>
    <recommendedName>
        <fullName evidence="3">Outer membrane protein beta-barrel domain-containing protein</fullName>
    </recommendedName>
</protein>
<dbReference type="AlphaFoldDB" id="A0A5B7TNC4"/>
<dbReference type="Proteomes" id="UP000306229">
    <property type="component" value="Chromosome"/>
</dbReference>
<evidence type="ECO:0000313" key="2">
    <source>
        <dbReference type="Proteomes" id="UP000306229"/>
    </source>
</evidence>
<keyword evidence="2" id="KW-1185">Reference proteome</keyword>
<evidence type="ECO:0008006" key="3">
    <source>
        <dbReference type="Google" id="ProtNLM"/>
    </source>
</evidence>
<proteinExistence type="predicted"/>
<organism evidence="1 2">
    <name type="scientific">Aureibaculum algae</name>
    <dbReference type="NCBI Taxonomy" id="2584122"/>
    <lineage>
        <taxon>Bacteria</taxon>
        <taxon>Pseudomonadati</taxon>
        <taxon>Bacteroidota</taxon>
        <taxon>Flavobacteriia</taxon>
        <taxon>Flavobacteriales</taxon>
        <taxon>Flavobacteriaceae</taxon>
        <taxon>Aureibaculum</taxon>
    </lineage>
</organism>
<dbReference type="EMBL" id="CP040749">
    <property type="protein sequence ID" value="QCX38095.1"/>
    <property type="molecule type" value="Genomic_DNA"/>
</dbReference>
<dbReference type="OrthoDB" id="1428402at2"/>
<dbReference type="SUPFAM" id="SSF103515">
    <property type="entry name" value="Autotransporter"/>
    <property type="match status" value="1"/>
</dbReference>
<evidence type="ECO:0000313" key="1">
    <source>
        <dbReference type="EMBL" id="QCX38095.1"/>
    </source>
</evidence>
<reference evidence="1 2" key="1">
    <citation type="submission" date="2019-05" db="EMBL/GenBank/DDBJ databases">
        <title>Algicella ahnfeltiae gen. nov., sp. nov., a novel marine bacterium of the family Flavobacteriaceae isolated from a red alga.</title>
        <authorList>
            <person name="Nedashkovskaya O.I."/>
            <person name="Kukhlevskiy A.D."/>
            <person name="Kim S.-G."/>
            <person name="Zhukova N.V."/>
            <person name="Mikhailov V.V."/>
        </authorList>
    </citation>
    <scope>NUCLEOTIDE SEQUENCE [LARGE SCALE GENOMIC DNA]</scope>
    <source>
        <strain evidence="1 2">10Alg115</strain>
    </source>
</reference>